<feature type="transmembrane region" description="Helical" evidence="9">
    <location>
        <begin position="37"/>
        <end position="60"/>
    </location>
</feature>
<evidence type="ECO:0000256" key="4">
    <source>
        <dbReference type="ARBA" id="ARBA00022692"/>
    </source>
</evidence>
<dbReference type="Pfam" id="PF03376">
    <property type="entry name" value="Adeno_E3B"/>
    <property type="match status" value="1"/>
</dbReference>
<dbReference type="EMBL" id="KF302429">
    <property type="protein sequence ID" value="AIG63352.1"/>
    <property type="molecule type" value="Genomic_DNA"/>
</dbReference>
<organism evidence="10 11">
    <name type="scientific">Human mastadenovirus D</name>
    <dbReference type="NCBI Taxonomy" id="130310"/>
    <lineage>
        <taxon>Viruses</taxon>
        <taxon>Varidnaviria</taxon>
        <taxon>Bamfordvirae</taxon>
        <taxon>Preplasmiviricota</taxon>
        <taxon>Polisuviricotina</taxon>
        <taxon>Pharingeaviricetes</taxon>
        <taxon>Rowavirales</taxon>
        <taxon>Adenoviridae</taxon>
        <taxon>Mastadenovirus</taxon>
        <taxon>Mastadenovirus dominans</taxon>
    </lineage>
</organism>
<keyword evidence="3" id="KW-0244">Early protein</keyword>
<keyword evidence="6 9" id="KW-1133">Transmembrane helix</keyword>
<reference evidence="10 11" key="1">
    <citation type="journal article" date="2014" name="PLoS ONE">
        <title>Outbreak of epidemic keratoconjunctivitis caused by human adenovirus type 56, china, 2012.</title>
        <authorList>
            <person name="Huang G."/>
            <person name="Yao W."/>
            <person name="Yu W."/>
            <person name="Mao L."/>
            <person name="Sun H."/>
            <person name="Yao W."/>
            <person name="Tian J."/>
            <person name="Wang L."/>
            <person name="Bo Z."/>
            <person name="Zhu Z."/>
            <person name="Zhang Y."/>
            <person name="Zhao Z."/>
            <person name="Xu W."/>
        </authorList>
    </citation>
    <scope>NUCLEOTIDE SEQUENCE [LARGE SCALE GENOMIC DNA]</scope>
    <source>
        <strain evidence="10">LN2012-14</strain>
    </source>
</reference>
<proteinExistence type="predicted"/>
<accession>A0A075TTP8</accession>
<evidence type="ECO:0000313" key="11">
    <source>
        <dbReference type="Proteomes" id="UP000159154"/>
    </source>
</evidence>
<dbReference type="Proteomes" id="UP000159154">
    <property type="component" value="Genome"/>
</dbReference>
<sequence>MIPRFFLFNILFCLFNICAAFAAVSHASPDCLGPFPTYLLFALLTCTCVCSIVCVVITFLQLIDWCCARYNYLHHSPENRDENVARILRLI</sequence>
<comment type="subcellular location">
    <subcellularLocation>
        <location evidence="2">Host endoplasmic reticulum</location>
    </subcellularLocation>
    <subcellularLocation>
        <location evidence="1">Host membrane</location>
        <topology evidence="1">Single-pass type I membrane protein</topology>
    </subcellularLocation>
</comment>
<keyword evidence="7 9" id="KW-0472">Membrane</keyword>
<evidence type="ECO:0000256" key="6">
    <source>
        <dbReference type="ARBA" id="ARBA00022989"/>
    </source>
</evidence>
<evidence type="ECO:0000256" key="2">
    <source>
        <dbReference type="ARBA" id="ARBA00004354"/>
    </source>
</evidence>
<evidence type="ECO:0000256" key="1">
    <source>
        <dbReference type="ARBA" id="ARBA00004313"/>
    </source>
</evidence>
<evidence type="ECO:0000256" key="3">
    <source>
        <dbReference type="ARBA" id="ARBA00022518"/>
    </source>
</evidence>
<evidence type="ECO:0000256" key="9">
    <source>
        <dbReference type="SAM" id="Phobius"/>
    </source>
</evidence>
<keyword evidence="5" id="KW-1043">Host membrane</keyword>
<evidence type="ECO:0000313" key="10">
    <source>
        <dbReference type="EMBL" id="AIG63352.1"/>
    </source>
</evidence>
<evidence type="ECO:0000256" key="7">
    <source>
        <dbReference type="ARBA" id="ARBA00023136"/>
    </source>
</evidence>
<dbReference type="GO" id="GO:0033644">
    <property type="term" value="C:host cell membrane"/>
    <property type="evidence" value="ECO:0007669"/>
    <property type="project" value="UniProtKB-SubCell"/>
</dbReference>
<evidence type="ECO:0000256" key="8">
    <source>
        <dbReference type="ARBA" id="ARBA00023184"/>
    </source>
</evidence>
<keyword evidence="4 9" id="KW-0812">Transmembrane</keyword>
<dbReference type="GO" id="GO:0044165">
    <property type="term" value="C:host cell endoplasmic reticulum"/>
    <property type="evidence" value="ECO:0007669"/>
    <property type="project" value="UniProtKB-SubCell"/>
</dbReference>
<protein>
    <submittedName>
        <fullName evidence="10">10.4K protein</fullName>
    </submittedName>
</protein>
<keyword evidence="8" id="KW-1038">Host endoplasmic reticulum</keyword>
<evidence type="ECO:0000256" key="5">
    <source>
        <dbReference type="ARBA" id="ARBA00022870"/>
    </source>
</evidence>
<name>A0A075TTP8_9ADEN</name>
<dbReference type="InterPro" id="IPR005041">
    <property type="entry name" value="Adeno_E3B"/>
</dbReference>
<dbReference type="GO" id="GO:0016020">
    <property type="term" value="C:membrane"/>
    <property type="evidence" value="ECO:0007669"/>
    <property type="project" value="InterPro"/>
</dbReference>
<gene>
    <name evidence="10" type="primary">E3</name>
</gene>